<evidence type="ECO:0000256" key="1">
    <source>
        <dbReference type="ARBA" id="ARBA00000822"/>
    </source>
</evidence>
<dbReference type="SUPFAM" id="SSF51445">
    <property type="entry name" value="(Trans)glycosidases"/>
    <property type="match status" value="1"/>
</dbReference>
<evidence type="ECO:0000313" key="18">
    <source>
        <dbReference type="Proteomes" id="UP000001519"/>
    </source>
</evidence>
<evidence type="ECO:0000256" key="2">
    <source>
        <dbReference type="ARBA" id="ARBA00004613"/>
    </source>
</evidence>
<keyword evidence="11" id="KW-0119">Carbohydrate metabolism</keyword>
<dbReference type="GO" id="GO:0005576">
    <property type="term" value="C:extracellular region"/>
    <property type="evidence" value="ECO:0007669"/>
    <property type="project" value="UniProtKB-SubCell"/>
</dbReference>
<protein>
    <recommendedName>
        <fullName evidence="4">chitinase</fullName>
        <ecNumber evidence="4">3.2.1.14</ecNumber>
    </recommendedName>
</protein>
<evidence type="ECO:0000259" key="16">
    <source>
        <dbReference type="PROSITE" id="PS51910"/>
    </source>
</evidence>
<sequence>SLFSLFLSLTFFLSVTGSAYQLTCYFTNWAQNQPGLGCFKPDDIDPCLCTHLIYAFAGMQNNEITTIEWDDVTLYQAFNGLKNKNSQLKTLLAIGGWNFGTAPFTAMVSTPENHQTFINSVIKFLRQYEFDGLDFDWEYPGSRVSPPQDKHLFTVLVQEMREAFEQEAKHINKPRLMVTAAVAAGISNIQSGYEIPQLSQYPDYIHVMTNDLHGSWEGYTGENSPLYKYPTDTGSNAYLNVDYVMNYWKDNGAPAEKLINPSNHGIDAPTTGPGPAGPYTRQSGFWAYYELLKYGATEVWEASEDVPYAYKGNEWLGYDNTKSFQIKADWLKKNNFGGAMVWAIDLDDFTGTFCNQGKFPLITTLKDALGLQSTSCKAPAQPIAPIAEANITRGVSHSGSSGGCSGSGFCADRASGLYLDPTDKNAFYNCVNGKTFTQHCQAGGVFNTFCSCCSW</sequence>
<dbReference type="InterPro" id="IPR050314">
    <property type="entry name" value="Glycosyl_Hydrlase_18"/>
</dbReference>
<feature type="domain" description="Chitin-binding type-2" evidence="15">
    <location>
        <begin position="407"/>
        <end position="455"/>
    </location>
</feature>
<accession>A0A2I2Y945</accession>
<dbReference type="FunFam" id="3.20.20.80:FF:000007">
    <property type="entry name" value="Acidic mammalian chitinase"/>
    <property type="match status" value="1"/>
</dbReference>
<proteinExistence type="inferred from homology"/>
<dbReference type="GeneTree" id="ENSGT00940000154557"/>
<keyword evidence="10" id="KW-1015">Disulfide bond</keyword>
<reference evidence="18" key="1">
    <citation type="submission" date="2011-05" db="EMBL/GenBank/DDBJ databases">
        <title>Insights into the evolution of the great apes provided by the gorilla genome.</title>
        <authorList>
            <person name="Scally A."/>
        </authorList>
    </citation>
    <scope>NUCLEOTIDE SEQUENCE [LARGE SCALE GENOMIC DNA]</scope>
</reference>
<dbReference type="Pfam" id="PF01607">
    <property type="entry name" value="CBM_14"/>
    <property type="match status" value="1"/>
</dbReference>
<dbReference type="AlphaFoldDB" id="A0A2I2Y945"/>
<dbReference type="PANTHER" id="PTHR11177">
    <property type="entry name" value="CHITINASE"/>
    <property type="match status" value="1"/>
</dbReference>
<dbReference type="SUPFAM" id="SSF57625">
    <property type="entry name" value="Invertebrate chitin-binding proteins"/>
    <property type="match status" value="1"/>
</dbReference>
<dbReference type="PROSITE" id="PS51910">
    <property type="entry name" value="GH18_2"/>
    <property type="match status" value="1"/>
</dbReference>
<dbReference type="PROSITE" id="PS01095">
    <property type="entry name" value="GH18_1"/>
    <property type="match status" value="1"/>
</dbReference>
<evidence type="ECO:0000256" key="14">
    <source>
        <dbReference type="SAM" id="SignalP"/>
    </source>
</evidence>
<evidence type="ECO:0000256" key="8">
    <source>
        <dbReference type="ARBA" id="ARBA00022801"/>
    </source>
</evidence>
<evidence type="ECO:0000256" key="12">
    <source>
        <dbReference type="ARBA" id="ARBA00023295"/>
    </source>
</evidence>
<evidence type="ECO:0000256" key="11">
    <source>
        <dbReference type="ARBA" id="ARBA00023277"/>
    </source>
</evidence>
<keyword evidence="13" id="KW-0624">Polysaccharide degradation</keyword>
<keyword evidence="12" id="KW-0326">Glycosidase</keyword>
<comment type="subcellular location">
    <subcellularLocation>
        <location evidence="2">Secreted</location>
    </subcellularLocation>
</comment>
<dbReference type="Ensembl" id="ENSGGOT00000053032.1">
    <property type="protein sequence ID" value="ENSGGOP00000031423.1"/>
    <property type="gene ID" value="ENSGGOG00000039604.1"/>
</dbReference>
<dbReference type="PROSITE" id="PS50940">
    <property type="entry name" value="CHIT_BIND_II"/>
    <property type="match status" value="1"/>
</dbReference>
<comment type="catalytic activity">
    <reaction evidence="1">
        <text>Random endo-hydrolysis of N-acetyl-beta-D-glucosaminide (1-&gt;4)-beta-linkages in chitin and chitodextrins.</text>
        <dbReference type="EC" id="3.2.1.14"/>
    </reaction>
</comment>
<reference evidence="17" key="4">
    <citation type="submission" date="2025-09" db="UniProtKB">
        <authorList>
            <consortium name="Ensembl"/>
        </authorList>
    </citation>
    <scope>IDENTIFICATION</scope>
</reference>
<keyword evidence="7 14" id="KW-0732">Signal</keyword>
<dbReference type="SUPFAM" id="SSF54556">
    <property type="entry name" value="Chitinase insertion domain"/>
    <property type="match status" value="1"/>
</dbReference>
<dbReference type="EC" id="3.2.1.14" evidence="4"/>
<dbReference type="GO" id="GO:0008843">
    <property type="term" value="F:endochitinase activity"/>
    <property type="evidence" value="ECO:0007669"/>
    <property type="project" value="UniProtKB-EC"/>
</dbReference>
<dbReference type="PANTHER" id="PTHR11177:SF405">
    <property type="entry name" value="CHITINASE"/>
    <property type="match status" value="1"/>
</dbReference>
<dbReference type="EMBL" id="CABD030005298">
    <property type="status" value="NOT_ANNOTATED_CDS"/>
    <property type="molecule type" value="Genomic_DNA"/>
</dbReference>
<dbReference type="CDD" id="cd02872">
    <property type="entry name" value="GH18_chitolectin_chitotriosidase"/>
    <property type="match status" value="1"/>
</dbReference>
<evidence type="ECO:0000256" key="7">
    <source>
        <dbReference type="ARBA" id="ARBA00022729"/>
    </source>
</evidence>
<name>A0A2I2Y945_GORGO</name>
<comment type="similarity">
    <text evidence="3">Belongs to the glycosyl hydrolase 18 family. Chitinase class II subfamily.</text>
</comment>
<evidence type="ECO:0000256" key="13">
    <source>
        <dbReference type="ARBA" id="ARBA00023326"/>
    </source>
</evidence>
<dbReference type="InterPro" id="IPR017853">
    <property type="entry name" value="GH"/>
</dbReference>
<keyword evidence="6" id="KW-0147">Chitin-binding</keyword>
<evidence type="ECO:0000256" key="10">
    <source>
        <dbReference type="ARBA" id="ARBA00023157"/>
    </source>
</evidence>
<reference evidence="17 18" key="2">
    <citation type="journal article" date="2012" name="Nature">
        <title>Insights into hominid evolution from the gorilla genome sequence.</title>
        <authorList>
            <person name="Scally A."/>
            <person name="Dutheil J.Y."/>
            <person name="Hillier L.W."/>
            <person name="Jordan G.E."/>
            <person name="Goodhead I."/>
            <person name="Herrero J."/>
            <person name="Hobolth A."/>
            <person name="Lappalainen T."/>
            <person name="Mailund T."/>
            <person name="Marques-Bonet T."/>
            <person name="McCarthy S."/>
            <person name="Montgomery S.H."/>
            <person name="Schwalie P.C."/>
            <person name="Tang Y.A."/>
            <person name="Ward M.C."/>
            <person name="Xue Y."/>
            <person name="Yngvadottir B."/>
            <person name="Alkan C."/>
            <person name="Andersen L.N."/>
            <person name="Ayub Q."/>
            <person name="Ball E.V."/>
            <person name="Beal K."/>
            <person name="Bradley B.J."/>
            <person name="Chen Y."/>
            <person name="Clee C.M."/>
            <person name="Fitzgerald S."/>
            <person name="Graves T.A."/>
            <person name="Gu Y."/>
            <person name="Heath P."/>
            <person name="Heger A."/>
            <person name="Karakoc E."/>
            <person name="Kolb-Kokocinski A."/>
            <person name="Laird G.K."/>
            <person name="Lunter G."/>
            <person name="Meader S."/>
            <person name="Mort M."/>
            <person name="Mullikin J.C."/>
            <person name="Munch K."/>
            <person name="O'Connor T.D."/>
            <person name="Phillips A.D."/>
            <person name="Prado-Martinez J."/>
            <person name="Rogers A.S."/>
            <person name="Sajjadian S."/>
            <person name="Schmidt D."/>
            <person name="Shaw K."/>
            <person name="Simpson J.T."/>
            <person name="Stenson P.D."/>
            <person name="Turner D.J."/>
            <person name="Vigilant L."/>
            <person name="Vilella A.J."/>
            <person name="Whitener W."/>
            <person name="Zhu B."/>
            <person name="Cooper D.N."/>
            <person name="de Jong P."/>
            <person name="Dermitzakis E.T."/>
            <person name="Eichler E.E."/>
            <person name="Flicek P."/>
            <person name="Goldman N."/>
            <person name="Mundy N.I."/>
            <person name="Ning Z."/>
            <person name="Odom D.T."/>
            <person name="Ponting C.P."/>
            <person name="Quail M.A."/>
            <person name="Ryder O.A."/>
            <person name="Searle S.M."/>
            <person name="Warren W.C."/>
            <person name="Wilson R.K."/>
            <person name="Schierup M.H."/>
            <person name="Rogers J."/>
            <person name="Tyler-Smith C."/>
            <person name="Durbin R."/>
        </authorList>
    </citation>
    <scope>NUCLEOTIDE SEQUENCE [LARGE SCALE GENOMIC DNA]</scope>
</reference>
<dbReference type="InterPro" id="IPR002557">
    <property type="entry name" value="Chitin-bd_dom"/>
</dbReference>
<evidence type="ECO:0000256" key="3">
    <source>
        <dbReference type="ARBA" id="ARBA00009121"/>
    </source>
</evidence>
<dbReference type="InterPro" id="IPR001223">
    <property type="entry name" value="Glyco_hydro18_cat"/>
</dbReference>
<feature type="signal peptide" evidence="14">
    <location>
        <begin position="1"/>
        <end position="19"/>
    </location>
</feature>
<feature type="domain" description="GH18" evidence="16">
    <location>
        <begin position="20"/>
        <end position="372"/>
    </location>
</feature>
<keyword evidence="9" id="KW-0146">Chitin degradation</keyword>
<dbReference type="GO" id="GO:0008061">
    <property type="term" value="F:chitin binding"/>
    <property type="evidence" value="ECO:0007669"/>
    <property type="project" value="UniProtKB-KW"/>
</dbReference>
<dbReference type="FunFam" id="3.20.20.80:FF:000081">
    <property type="entry name" value="Chitinase 1"/>
    <property type="match status" value="1"/>
</dbReference>
<keyword evidence="8" id="KW-0378">Hydrolase</keyword>
<evidence type="ECO:0000313" key="17">
    <source>
        <dbReference type="Ensembl" id="ENSGGOP00000031423.1"/>
    </source>
</evidence>
<dbReference type="Pfam" id="PF00704">
    <property type="entry name" value="Glyco_hydro_18"/>
    <property type="match status" value="1"/>
</dbReference>
<feature type="chain" id="PRO_5014151861" description="chitinase" evidence="14">
    <location>
        <begin position="20"/>
        <end position="455"/>
    </location>
</feature>
<evidence type="ECO:0000256" key="5">
    <source>
        <dbReference type="ARBA" id="ARBA00022525"/>
    </source>
</evidence>
<organism evidence="17 18">
    <name type="scientific">Gorilla gorilla gorilla</name>
    <name type="common">Western lowland gorilla</name>
    <dbReference type="NCBI Taxonomy" id="9595"/>
    <lineage>
        <taxon>Eukaryota</taxon>
        <taxon>Metazoa</taxon>
        <taxon>Chordata</taxon>
        <taxon>Craniata</taxon>
        <taxon>Vertebrata</taxon>
        <taxon>Euteleostomi</taxon>
        <taxon>Mammalia</taxon>
        <taxon>Eutheria</taxon>
        <taxon>Euarchontoglires</taxon>
        <taxon>Primates</taxon>
        <taxon>Haplorrhini</taxon>
        <taxon>Catarrhini</taxon>
        <taxon>Hominidae</taxon>
        <taxon>Gorilla</taxon>
    </lineage>
</organism>
<dbReference type="GO" id="GO:0044245">
    <property type="term" value="P:polysaccharide digestion"/>
    <property type="evidence" value="ECO:0007669"/>
    <property type="project" value="UniProtKB-ARBA"/>
</dbReference>
<dbReference type="InterPro" id="IPR001579">
    <property type="entry name" value="Glyco_hydro_18_chit_AS"/>
</dbReference>
<evidence type="ECO:0000256" key="9">
    <source>
        <dbReference type="ARBA" id="ARBA00023024"/>
    </source>
</evidence>
<dbReference type="Proteomes" id="UP000001519">
    <property type="component" value="Chromosome 1"/>
</dbReference>
<dbReference type="InterPro" id="IPR036508">
    <property type="entry name" value="Chitin-bd_dom_sf"/>
</dbReference>
<gene>
    <name evidence="17" type="primary">LOC101149317</name>
</gene>
<evidence type="ECO:0000256" key="4">
    <source>
        <dbReference type="ARBA" id="ARBA00012729"/>
    </source>
</evidence>
<dbReference type="InterPro" id="IPR029070">
    <property type="entry name" value="Chitinase_insertion_sf"/>
</dbReference>
<reference evidence="17" key="3">
    <citation type="submission" date="2025-08" db="UniProtKB">
        <authorList>
            <consortium name="Ensembl"/>
        </authorList>
    </citation>
    <scope>IDENTIFICATION</scope>
</reference>
<dbReference type="Gene3D" id="3.20.20.80">
    <property type="entry name" value="Glycosidases"/>
    <property type="match status" value="2"/>
</dbReference>
<evidence type="ECO:0000256" key="6">
    <source>
        <dbReference type="ARBA" id="ARBA00022669"/>
    </source>
</evidence>
<evidence type="ECO:0000259" key="15">
    <source>
        <dbReference type="PROSITE" id="PS50940"/>
    </source>
</evidence>
<dbReference type="GO" id="GO:0006032">
    <property type="term" value="P:chitin catabolic process"/>
    <property type="evidence" value="ECO:0007669"/>
    <property type="project" value="UniProtKB-KW"/>
</dbReference>
<dbReference type="SMART" id="SM00636">
    <property type="entry name" value="Glyco_18"/>
    <property type="match status" value="1"/>
</dbReference>
<keyword evidence="18" id="KW-1185">Reference proteome</keyword>
<keyword evidence="5" id="KW-0964">Secreted</keyword>
<dbReference type="GO" id="GO:0000272">
    <property type="term" value="P:polysaccharide catabolic process"/>
    <property type="evidence" value="ECO:0007669"/>
    <property type="project" value="UniProtKB-KW"/>
</dbReference>
<dbReference type="InterPro" id="IPR011583">
    <property type="entry name" value="Chitinase_II/V-like_cat"/>
</dbReference>